<protein>
    <recommendedName>
        <fullName evidence="4">Nitroreductase</fullName>
    </recommendedName>
</protein>
<dbReference type="EMBL" id="BNAU01000007">
    <property type="protein sequence ID" value="GHF15136.1"/>
    <property type="molecule type" value="Genomic_DNA"/>
</dbReference>
<sequence length="109" mass="12081">MNPGPRDDRPPYRSAPAHAGRPRHTPVGGKVVDGAFWFVSGDGRRASYVRNIEANPKVRVRLGRMWRTGTAHLLPDDDPHERLTGLPAGNLMIVRRLGIALLTVRVDLD</sequence>
<dbReference type="SUPFAM" id="SSF50475">
    <property type="entry name" value="FMN-binding split barrel"/>
    <property type="match status" value="1"/>
</dbReference>
<accession>A0ABQ3JDK3</accession>
<keyword evidence="3" id="KW-1185">Reference proteome</keyword>
<evidence type="ECO:0000313" key="3">
    <source>
        <dbReference type="Proteomes" id="UP000605897"/>
    </source>
</evidence>
<feature type="compositionally biased region" description="Basic and acidic residues" evidence="1">
    <location>
        <begin position="1"/>
        <end position="11"/>
    </location>
</feature>
<name>A0ABQ3JDK3_9PSEU</name>
<dbReference type="Gene3D" id="2.30.110.10">
    <property type="entry name" value="Electron Transport, Fmn-binding Protein, Chain A"/>
    <property type="match status" value="1"/>
</dbReference>
<comment type="caution">
    <text evidence="2">The sequence shown here is derived from an EMBL/GenBank/DDBJ whole genome shotgun (WGS) entry which is preliminary data.</text>
</comment>
<dbReference type="NCBIfam" id="TIGR00026">
    <property type="entry name" value="hi_GC_TIGR00026"/>
    <property type="match status" value="1"/>
</dbReference>
<dbReference type="Pfam" id="PF04075">
    <property type="entry name" value="F420H2_quin_red"/>
    <property type="match status" value="1"/>
</dbReference>
<feature type="region of interest" description="Disordered" evidence="1">
    <location>
        <begin position="1"/>
        <end position="28"/>
    </location>
</feature>
<dbReference type="InterPro" id="IPR004378">
    <property type="entry name" value="F420H2_quin_Rdtase"/>
</dbReference>
<dbReference type="RefSeq" id="WP_191247630.1">
    <property type="nucleotide sequence ID" value="NZ_BNAU01000007.1"/>
</dbReference>
<dbReference type="InterPro" id="IPR012349">
    <property type="entry name" value="Split_barrel_FMN-bd"/>
</dbReference>
<organism evidence="2 3">
    <name type="scientific">Amycolatopsis deserti</name>
    <dbReference type="NCBI Taxonomy" id="185696"/>
    <lineage>
        <taxon>Bacteria</taxon>
        <taxon>Bacillati</taxon>
        <taxon>Actinomycetota</taxon>
        <taxon>Actinomycetes</taxon>
        <taxon>Pseudonocardiales</taxon>
        <taxon>Pseudonocardiaceae</taxon>
        <taxon>Amycolatopsis</taxon>
    </lineage>
</organism>
<reference evidence="3" key="1">
    <citation type="journal article" date="2019" name="Int. J. Syst. Evol. Microbiol.">
        <title>The Global Catalogue of Microorganisms (GCM) 10K type strain sequencing project: providing services to taxonomists for standard genome sequencing and annotation.</title>
        <authorList>
            <consortium name="The Broad Institute Genomics Platform"/>
            <consortium name="The Broad Institute Genome Sequencing Center for Infectious Disease"/>
            <person name="Wu L."/>
            <person name="Ma J."/>
        </authorList>
    </citation>
    <scope>NUCLEOTIDE SEQUENCE [LARGE SCALE GENOMIC DNA]</scope>
    <source>
        <strain evidence="3">CGMCC 4.7677</strain>
    </source>
</reference>
<gene>
    <name evidence="2" type="ORF">GCM10017786_56110</name>
</gene>
<proteinExistence type="predicted"/>
<evidence type="ECO:0008006" key="4">
    <source>
        <dbReference type="Google" id="ProtNLM"/>
    </source>
</evidence>
<evidence type="ECO:0000256" key="1">
    <source>
        <dbReference type="SAM" id="MobiDB-lite"/>
    </source>
</evidence>
<dbReference type="Proteomes" id="UP000605897">
    <property type="component" value="Unassembled WGS sequence"/>
</dbReference>
<evidence type="ECO:0000313" key="2">
    <source>
        <dbReference type="EMBL" id="GHF15136.1"/>
    </source>
</evidence>